<keyword evidence="4" id="KW-1185">Reference proteome</keyword>
<sequence length="195" mass="21304">MAPAKKRRKGKAEPRVTTPAEKANDFPSCIRCLPPSSVAITVHAKPGSKSASVTDISDEAVGVQIDAPARDGEANAALLDYISSVLGVKRRQVSLGTGSKCRDKTVIVEDVTHQYVFDALDKKVERRVQAFLEPPDPNAIEIDPTNPYIKKAFAEINGLEVVWSKVQIDDKHRTLNLITELLTSGSLRQCVLYPL</sequence>
<dbReference type="SMART" id="SM01152">
    <property type="entry name" value="DUF167"/>
    <property type="match status" value="1"/>
</dbReference>
<proteinExistence type="inferred from homology"/>
<evidence type="ECO:0000256" key="2">
    <source>
        <dbReference type="SAM" id="MobiDB-lite"/>
    </source>
</evidence>
<name>A0AAN9TAX9_PSOTE</name>
<gene>
    <name evidence="3" type="ORF">VNO78_02049</name>
</gene>
<comment type="similarity">
    <text evidence="1">Belongs to the UPF0235 family.</text>
</comment>
<dbReference type="PANTHER" id="PTHR47817">
    <property type="entry name" value="OS04G0686300 PROTEIN"/>
    <property type="match status" value="1"/>
</dbReference>
<evidence type="ECO:0000256" key="1">
    <source>
        <dbReference type="ARBA" id="ARBA00010364"/>
    </source>
</evidence>
<dbReference type="InterPro" id="IPR036591">
    <property type="entry name" value="YggU-like_sf"/>
</dbReference>
<feature type="compositionally biased region" description="Basic residues" evidence="2">
    <location>
        <begin position="1"/>
        <end position="10"/>
    </location>
</feature>
<dbReference type="AlphaFoldDB" id="A0AAN9TAX9"/>
<comment type="caution">
    <text evidence="3">The sequence shown here is derived from an EMBL/GenBank/DDBJ whole genome shotgun (WGS) entry which is preliminary data.</text>
</comment>
<evidence type="ECO:0000313" key="4">
    <source>
        <dbReference type="Proteomes" id="UP001386955"/>
    </source>
</evidence>
<dbReference type="SUPFAM" id="SSF69786">
    <property type="entry name" value="YggU-like"/>
    <property type="match status" value="1"/>
</dbReference>
<dbReference type="Pfam" id="PF02594">
    <property type="entry name" value="DUF167"/>
    <property type="match status" value="1"/>
</dbReference>
<accession>A0AAN9TAX9</accession>
<dbReference type="InterPro" id="IPR003746">
    <property type="entry name" value="DUF167"/>
</dbReference>
<feature type="region of interest" description="Disordered" evidence="2">
    <location>
        <begin position="1"/>
        <end position="22"/>
    </location>
</feature>
<dbReference type="NCBIfam" id="TIGR00251">
    <property type="entry name" value="DUF167 family protein"/>
    <property type="match status" value="1"/>
</dbReference>
<dbReference type="Proteomes" id="UP001386955">
    <property type="component" value="Unassembled WGS sequence"/>
</dbReference>
<organism evidence="3 4">
    <name type="scientific">Psophocarpus tetragonolobus</name>
    <name type="common">Winged bean</name>
    <name type="synonym">Dolichos tetragonolobus</name>
    <dbReference type="NCBI Taxonomy" id="3891"/>
    <lineage>
        <taxon>Eukaryota</taxon>
        <taxon>Viridiplantae</taxon>
        <taxon>Streptophyta</taxon>
        <taxon>Embryophyta</taxon>
        <taxon>Tracheophyta</taxon>
        <taxon>Spermatophyta</taxon>
        <taxon>Magnoliopsida</taxon>
        <taxon>eudicotyledons</taxon>
        <taxon>Gunneridae</taxon>
        <taxon>Pentapetalae</taxon>
        <taxon>rosids</taxon>
        <taxon>fabids</taxon>
        <taxon>Fabales</taxon>
        <taxon>Fabaceae</taxon>
        <taxon>Papilionoideae</taxon>
        <taxon>50 kb inversion clade</taxon>
        <taxon>NPAAA clade</taxon>
        <taxon>indigoferoid/millettioid clade</taxon>
        <taxon>Phaseoleae</taxon>
        <taxon>Psophocarpus</taxon>
    </lineage>
</organism>
<protein>
    <submittedName>
        <fullName evidence="3">Uncharacterized protein</fullName>
    </submittedName>
</protein>
<dbReference type="EMBL" id="JAYMYS010000001">
    <property type="protein sequence ID" value="KAK7410870.1"/>
    <property type="molecule type" value="Genomic_DNA"/>
</dbReference>
<evidence type="ECO:0000313" key="3">
    <source>
        <dbReference type="EMBL" id="KAK7410870.1"/>
    </source>
</evidence>
<reference evidence="3 4" key="1">
    <citation type="submission" date="2024-01" db="EMBL/GenBank/DDBJ databases">
        <title>The genomes of 5 underutilized Papilionoideae crops provide insights into root nodulation and disease resistanc.</title>
        <authorList>
            <person name="Jiang F."/>
        </authorList>
    </citation>
    <scope>NUCLEOTIDE SEQUENCE [LARGE SCALE GENOMIC DNA]</scope>
    <source>
        <strain evidence="3">DUOXIRENSHENG_FW03</strain>
        <tissue evidence="3">Leaves</tissue>
    </source>
</reference>
<dbReference type="Gene3D" id="3.30.1200.10">
    <property type="entry name" value="YggU-like"/>
    <property type="match status" value="1"/>
</dbReference>
<dbReference type="HAMAP" id="MF_00634">
    <property type="entry name" value="UPF0235"/>
    <property type="match status" value="1"/>
</dbReference>
<dbReference type="PANTHER" id="PTHR47817:SF2">
    <property type="entry name" value="OS04G0686300 PROTEIN"/>
    <property type="match status" value="1"/>
</dbReference>